<evidence type="ECO:0008006" key="3">
    <source>
        <dbReference type="Google" id="ProtNLM"/>
    </source>
</evidence>
<dbReference type="Gene3D" id="3.40.50.1000">
    <property type="entry name" value="HAD superfamily/HAD-like"/>
    <property type="match status" value="1"/>
</dbReference>
<protein>
    <recommendedName>
        <fullName evidence="3">HAD family hydrolase</fullName>
    </recommendedName>
</protein>
<dbReference type="STRING" id="92835.RS81_00455"/>
<gene>
    <name evidence="1" type="ORF">RS81_00455</name>
</gene>
<dbReference type="SUPFAM" id="SSF56784">
    <property type="entry name" value="HAD-like"/>
    <property type="match status" value="1"/>
</dbReference>
<dbReference type="AlphaFoldDB" id="A0A0M2HKC5"/>
<dbReference type="Proteomes" id="UP000033956">
    <property type="component" value="Unassembled WGS sequence"/>
</dbReference>
<comment type="caution">
    <text evidence="1">The sequence shown here is derived from an EMBL/GenBank/DDBJ whole genome shotgun (WGS) entry which is preliminary data.</text>
</comment>
<keyword evidence="2" id="KW-1185">Reference proteome</keyword>
<dbReference type="InterPro" id="IPR023214">
    <property type="entry name" value="HAD_sf"/>
</dbReference>
<dbReference type="EMBL" id="JYIZ01000029">
    <property type="protein sequence ID" value="KJL44802.1"/>
    <property type="molecule type" value="Genomic_DNA"/>
</dbReference>
<dbReference type="PATRIC" id="fig|92835.4.peg.466"/>
<sequence length="110" mass="12248">MSSWRAVGFDLDDTLFDHTGAATAAVRDFTKSLGFEATPERVTTWFELESEHFERWRAGRISFAHQRRLRLRGYLRSLGTDAPIAEGVAHRGAEPVTLEAALGEATLGTR</sequence>
<evidence type="ECO:0000313" key="2">
    <source>
        <dbReference type="Proteomes" id="UP000033956"/>
    </source>
</evidence>
<name>A0A0M2HKC5_9MICO</name>
<reference evidence="1 2" key="1">
    <citation type="submission" date="2015-02" db="EMBL/GenBank/DDBJ databases">
        <title>Draft genome sequences of ten Microbacterium spp. with emphasis on heavy metal contaminated environments.</title>
        <authorList>
            <person name="Corretto E."/>
        </authorList>
    </citation>
    <scope>NUCLEOTIDE SEQUENCE [LARGE SCALE GENOMIC DNA]</scope>
    <source>
        <strain evidence="1 2">DSM 12510</strain>
    </source>
</reference>
<dbReference type="OrthoDB" id="9810501at2"/>
<organism evidence="1 2">
    <name type="scientific">Microbacterium terrae</name>
    <dbReference type="NCBI Taxonomy" id="69369"/>
    <lineage>
        <taxon>Bacteria</taxon>
        <taxon>Bacillati</taxon>
        <taxon>Actinomycetota</taxon>
        <taxon>Actinomycetes</taxon>
        <taxon>Micrococcales</taxon>
        <taxon>Microbacteriaceae</taxon>
        <taxon>Microbacterium</taxon>
    </lineage>
</organism>
<accession>A0A0M2HKC5</accession>
<proteinExistence type="predicted"/>
<dbReference type="InterPro" id="IPR036412">
    <property type="entry name" value="HAD-like_sf"/>
</dbReference>
<dbReference type="Gene3D" id="1.20.120.1600">
    <property type="match status" value="1"/>
</dbReference>
<evidence type="ECO:0000313" key="1">
    <source>
        <dbReference type="EMBL" id="KJL44802.1"/>
    </source>
</evidence>
<dbReference type="RefSeq" id="WP_052682330.1">
    <property type="nucleotide sequence ID" value="NZ_BAAAUP010000011.1"/>
</dbReference>